<dbReference type="SUPFAM" id="SSF55073">
    <property type="entry name" value="Nucleotide cyclase"/>
    <property type="match status" value="1"/>
</dbReference>
<evidence type="ECO:0000313" key="6">
    <source>
        <dbReference type="Proteomes" id="UP001528672"/>
    </source>
</evidence>
<dbReference type="PROSITE" id="PS50112">
    <property type="entry name" value="PAS"/>
    <property type="match status" value="3"/>
</dbReference>
<dbReference type="InterPro" id="IPR035919">
    <property type="entry name" value="EAL_sf"/>
</dbReference>
<dbReference type="InterPro" id="IPR001633">
    <property type="entry name" value="EAL_dom"/>
</dbReference>
<evidence type="ECO:0000259" key="3">
    <source>
        <dbReference type="PROSITE" id="PS50883"/>
    </source>
</evidence>
<dbReference type="InterPro" id="IPR035965">
    <property type="entry name" value="PAS-like_dom_sf"/>
</dbReference>
<dbReference type="Pfam" id="PF08448">
    <property type="entry name" value="PAS_4"/>
    <property type="match status" value="1"/>
</dbReference>
<comment type="caution">
    <text evidence="5">The sequence shown here is derived from an EMBL/GenBank/DDBJ whole genome shotgun (WGS) entry which is preliminary data.</text>
</comment>
<dbReference type="InterPro" id="IPR000160">
    <property type="entry name" value="GGDEF_dom"/>
</dbReference>
<dbReference type="InterPro" id="IPR000700">
    <property type="entry name" value="PAS-assoc_C"/>
</dbReference>
<dbReference type="NCBIfam" id="TIGR00229">
    <property type="entry name" value="sensory_box"/>
    <property type="match status" value="5"/>
</dbReference>
<dbReference type="PROSITE" id="PS50113">
    <property type="entry name" value="PAC"/>
    <property type="match status" value="4"/>
</dbReference>
<dbReference type="InterPro" id="IPR013767">
    <property type="entry name" value="PAS_fold"/>
</dbReference>
<organism evidence="5 6">
    <name type="scientific">Curvibacter microcysteis</name>
    <dbReference type="NCBI Taxonomy" id="3026419"/>
    <lineage>
        <taxon>Bacteria</taxon>
        <taxon>Pseudomonadati</taxon>
        <taxon>Pseudomonadota</taxon>
        <taxon>Betaproteobacteria</taxon>
        <taxon>Burkholderiales</taxon>
        <taxon>Comamonadaceae</taxon>
        <taxon>Curvibacter</taxon>
    </lineage>
</organism>
<dbReference type="InterPro" id="IPR043128">
    <property type="entry name" value="Rev_trsase/Diguanyl_cyclase"/>
</dbReference>
<dbReference type="Gene3D" id="3.30.70.270">
    <property type="match status" value="1"/>
</dbReference>
<evidence type="ECO:0000259" key="2">
    <source>
        <dbReference type="PROSITE" id="PS50113"/>
    </source>
</evidence>
<dbReference type="Gene3D" id="3.30.450.20">
    <property type="entry name" value="PAS domain"/>
    <property type="match status" value="6"/>
</dbReference>
<dbReference type="Gene3D" id="2.10.70.100">
    <property type="match status" value="1"/>
</dbReference>
<dbReference type="SUPFAM" id="SSF55785">
    <property type="entry name" value="PYP-like sensor domain (PAS domain)"/>
    <property type="match status" value="6"/>
</dbReference>
<dbReference type="InterPro" id="IPR013655">
    <property type="entry name" value="PAS_fold_3"/>
</dbReference>
<dbReference type="SMART" id="SM00052">
    <property type="entry name" value="EAL"/>
    <property type="match status" value="1"/>
</dbReference>
<dbReference type="PANTHER" id="PTHR44757">
    <property type="entry name" value="DIGUANYLATE CYCLASE DGCP"/>
    <property type="match status" value="1"/>
</dbReference>
<dbReference type="SMART" id="SM00267">
    <property type="entry name" value="GGDEF"/>
    <property type="match status" value="1"/>
</dbReference>
<dbReference type="NCBIfam" id="TIGR00254">
    <property type="entry name" value="GGDEF"/>
    <property type="match status" value="1"/>
</dbReference>
<dbReference type="EMBL" id="JAQSIO010000004">
    <property type="protein sequence ID" value="MDD0815311.1"/>
    <property type="molecule type" value="Genomic_DNA"/>
</dbReference>
<dbReference type="Pfam" id="PF00990">
    <property type="entry name" value="GGDEF"/>
    <property type="match status" value="1"/>
</dbReference>
<gene>
    <name evidence="5" type="ORF">PSQ39_11775</name>
</gene>
<reference evidence="5 6" key="1">
    <citation type="submission" date="2023-02" db="EMBL/GenBank/DDBJ databases">
        <title>Bacterial whole genome sequence for Curvibacter sp. HBC28.</title>
        <authorList>
            <person name="Le V."/>
            <person name="Ko S.-R."/>
            <person name="Ahn C.-Y."/>
            <person name="Oh H.-M."/>
        </authorList>
    </citation>
    <scope>NUCLEOTIDE SEQUENCE [LARGE SCALE GENOMIC DNA]</scope>
    <source>
        <strain evidence="5 6">HBC28</strain>
    </source>
</reference>
<dbReference type="InterPro" id="IPR013656">
    <property type="entry name" value="PAS_4"/>
</dbReference>
<evidence type="ECO:0000259" key="1">
    <source>
        <dbReference type="PROSITE" id="PS50112"/>
    </source>
</evidence>
<feature type="domain" description="PAC" evidence="2">
    <location>
        <begin position="330"/>
        <end position="382"/>
    </location>
</feature>
<dbReference type="SMART" id="SM00091">
    <property type="entry name" value="PAS"/>
    <property type="match status" value="6"/>
</dbReference>
<feature type="domain" description="PAS" evidence="1">
    <location>
        <begin position="510"/>
        <end position="583"/>
    </location>
</feature>
<keyword evidence="6" id="KW-1185">Reference proteome</keyword>
<dbReference type="InterPro" id="IPR029787">
    <property type="entry name" value="Nucleotide_cyclase"/>
</dbReference>
<dbReference type="Pfam" id="PF08447">
    <property type="entry name" value="PAS_3"/>
    <property type="match status" value="2"/>
</dbReference>
<protein>
    <submittedName>
        <fullName evidence="5">PAS domain S-box protein</fullName>
    </submittedName>
</protein>
<feature type="domain" description="GGDEF" evidence="4">
    <location>
        <begin position="810"/>
        <end position="943"/>
    </location>
</feature>
<name>A0ABT5MJK9_9BURK</name>
<dbReference type="InterPro" id="IPR001610">
    <property type="entry name" value="PAC"/>
</dbReference>
<dbReference type="CDD" id="cd01948">
    <property type="entry name" value="EAL"/>
    <property type="match status" value="1"/>
</dbReference>
<dbReference type="PROSITE" id="PS50887">
    <property type="entry name" value="GGDEF"/>
    <property type="match status" value="1"/>
</dbReference>
<dbReference type="CDD" id="cd01949">
    <property type="entry name" value="GGDEF"/>
    <property type="match status" value="1"/>
</dbReference>
<dbReference type="SUPFAM" id="SSF141868">
    <property type="entry name" value="EAL domain-like"/>
    <property type="match status" value="1"/>
</dbReference>
<feature type="domain" description="PAC" evidence="2">
    <location>
        <begin position="457"/>
        <end position="509"/>
    </location>
</feature>
<dbReference type="Pfam" id="PF00989">
    <property type="entry name" value="PAS"/>
    <property type="match status" value="1"/>
</dbReference>
<dbReference type="Proteomes" id="UP001528672">
    <property type="component" value="Unassembled WGS sequence"/>
</dbReference>
<dbReference type="SMART" id="SM00086">
    <property type="entry name" value="PAC"/>
    <property type="match status" value="5"/>
</dbReference>
<proteinExistence type="predicted"/>
<dbReference type="Pfam" id="PF13426">
    <property type="entry name" value="PAS_9"/>
    <property type="match status" value="2"/>
</dbReference>
<dbReference type="Pfam" id="PF00563">
    <property type="entry name" value="EAL"/>
    <property type="match status" value="1"/>
</dbReference>
<dbReference type="RefSeq" id="WP_273926996.1">
    <property type="nucleotide sequence ID" value="NZ_JAQSIO010000004.1"/>
</dbReference>
<evidence type="ECO:0000259" key="4">
    <source>
        <dbReference type="PROSITE" id="PS50887"/>
    </source>
</evidence>
<dbReference type="PROSITE" id="PS50883">
    <property type="entry name" value="EAL"/>
    <property type="match status" value="1"/>
</dbReference>
<dbReference type="InterPro" id="IPR052155">
    <property type="entry name" value="Biofilm_reg_signaling"/>
</dbReference>
<feature type="domain" description="PAC" evidence="2">
    <location>
        <begin position="587"/>
        <end position="640"/>
    </location>
</feature>
<feature type="domain" description="PAC" evidence="2">
    <location>
        <begin position="726"/>
        <end position="778"/>
    </location>
</feature>
<dbReference type="Gene3D" id="3.20.20.450">
    <property type="entry name" value="EAL domain"/>
    <property type="match status" value="1"/>
</dbReference>
<feature type="domain" description="PAS" evidence="1">
    <location>
        <begin position="383"/>
        <end position="454"/>
    </location>
</feature>
<dbReference type="CDD" id="cd00130">
    <property type="entry name" value="PAS"/>
    <property type="match status" value="6"/>
</dbReference>
<accession>A0ABT5MJK9</accession>
<sequence length="1210" mass="135859">MNWLDSVDHLPCSVLFTDAFGHILAANAELGAQVGGSAADWVGRSLEALLPSPSRIFLQTHVWPTLLRKGRIDEVHLQLLGLDGKRVPVLLNSRWTEHEGQKAYCWCFFGVHHRHRFEAELVEQRNLAETANQALRESQRFIKGITDAIPGMVAYWDQDLRCRFANQAYLQWFNRTPEALIGTTLQDLLGERVFALNLPYIQGVMAGREQQFERELTKADGSQGHTWAHYVPDTTDGQVRGFFVNITDVTALKSTQLALAQAQRLGQIGSWSWQAEGNHTFWSDQMYRMLGCDPDLPPPTFAEQARFLEAADYTQLRARVDLALGSGTPYAIELRYRRPDGQPGWLEARGEALHDASGAVSGLRGTIQDITQQREQKQALELAQERLRTMYETTPAMMHSIDVQGRLLHVSDAWLAGLGYERHEVIGRLSSDFLTEESRRRAREEVLPNFFASGHCEAVPYQMITRQGQVIDVLLSAILERDAQGQPIRSLSVTEDVTLRRQAERELAREHARMRNLIDGTNAGTWEWNVQTGEVIVNPRWAAILGWTLADLGQVTNQFRVDIAHPEELQHTQELLREHFAGRTEAYVAELRLRHRDGHWVWVEDRGRLITRTPEGRPEWVYGIHIDITERKQRDEALLRLSSELAQQHELMRVTLQSIGDAVITTDAQGLISWLNPVAERMTGWLSADALGRPLPQVFHIVNDETRELAPDPVAACIAMGKMVGLADQTVLIARDGSEYGIQDSAAPILSPQGQMLGVVLVFHDVSEQRRLSGEMTYRATHDPLTGLINRGEFELRLSRTLRNAQENDSQHALLYIDLDQFKLVNDACGHAIGDQLLMQVGKLLGDSIRTRDTLARLGGDEFAIILEHCSVEQAQRIAQKICDRMEDFRFVHEEQRFRIGTSIGLVPVDKRWVSSAGLQQAADTSCYAAKEAGRNRVHVWFDTDAAMRARHHEIQWTSRIERALDHQGFELFAQRIQALKSNSRGIHAEVLLRLRNDDGSLVQPGAFLPAAERFHLASRVDRWVLRHAIDWLRGLPDPSLIESLSVNLSGQSVGDRAFHAWAGDLLASAGERIRRQLCLEITETAAVTNLADAAVFIEQVRKTGVQVALDDFGAGASSFGYLKALPVDCLKIDGQFIRNLVSDALDDAAVRCFADVARLLGLKVVAEFVDNADVLERLRVIGVDYAQGYLLHRPEPIEALVATSRCPVA</sequence>
<dbReference type="InterPro" id="IPR000014">
    <property type="entry name" value="PAS"/>
</dbReference>
<evidence type="ECO:0000313" key="5">
    <source>
        <dbReference type="EMBL" id="MDD0815311.1"/>
    </source>
</evidence>
<dbReference type="PANTHER" id="PTHR44757:SF4">
    <property type="entry name" value="DIGUANYLATE CYCLASE DGCE-RELATED"/>
    <property type="match status" value="1"/>
</dbReference>
<feature type="domain" description="EAL" evidence="3">
    <location>
        <begin position="954"/>
        <end position="1209"/>
    </location>
</feature>
<feature type="domain" description="PAS" evidence="1">
    <location>
        <begin position="648"/>
        <end position="708"/>
    </location>
</feature>